<evidence type="ECO:0000256" key="1">
    <source>
        <dbReference type="ARBA" id="ARBA00022729"/>
    </source>
</evidence>
<keyword evidence="4" id="KW-1185">Reference proteome</keyword>
<dbReference type="InterPro" id="IPR015943">
    <property type="entry name" value="WD40/YVTN_repeat-like_dom_sf"/>
</dbReference>
<evidence type="ECO:0000259" key="2">
    <source>
        <dbReference type="Pfam" id="PF21783"/>
    </source>
</evidence>
<dbReference type="Gene3D" id="2.130.10.10">
    <property type="entry name" value="YVTN repeat-like/Quinoprotein amine dehydrogenase"/>
    <property type="match status" value="2"/>
</dbReference>
<reference evidence="3 4" key="1">
    <citation type="submission" date="2017-11" db="EMBL/GenBank/DDBJ databases">
        <title>Genomic Encyclopedia of Type Strains, Phase III (KMG-III): the genomes of soil and plant-associated and newly described type strains.</title>
        <authorList>
            <person name="Whitman W."/>
        </authorList>
    </citation>
    <scope>NUCLEOTIDE SEQUENCE [LARGE SCALE GENOMIC DNA]</scope>
    <source>
        <strain evidence="3 4">UB-Domo-W1</strain>
    </source>
</reference>
<proteinExistence type="predicted"/>
<protein>
    <submittedName>
        <fullName evidence="3">YVTN family beta-propeller protein</fullName>
    </submittedName>
</protein>
<evidence type="ECO:0000313" key="3">
    <source>
        <dbReference type="EMBL" id="PJI82884.1"/>
    </source>
</evidence>
<accession>A0A2M8VYE6</accession>
<sequence>MFTIKAMNTFASKTKLSIFSVLAITVFVMLQSRAFAQSPVVGELKAEPKIAVVLNSGEATVSLIDMPTRKVIKTIPVGKEPHHLMLTPDQKTLLIANAAGNDIDLLNPVNGELTGKIPNIIDPYQIGYSPDHKWFIVNGNRLDRVDVYRSQGADLKLAKSVKLGKTPSHIAFTADSKTAFITLQDSNELAAIDLDTQTVIWKMPTGKVPAGLWVTPGDQYLLVGITGEDYVQVIDWKNRKEVKRIFTGKGAHNFRPLGDKKHVFVTNRIASSISQINMQTLEKTGDILGLPAGPDDMEITPDGKSLWVTFRFSRKAGVIDIPTMKLVSVISVGKSPHGVFFTPRASWE</sequence>
<dbReference type="InterPro" id="IPR048433">
    <property type="entry name" value="YNCE-like_beta-prop"/>
</dbReference>
<dbReference type="SUPFAM" id="SSF50974">
    <property type="entry name" value="Nitrous oxide reductase, N-terminal domain"/>
    <property type="match status" value="1"/>
</dbReference>
<dbReference type="InterPro" id="IPR051200">
    <property type="entry name" value="Host-pathogen_enzymatic-act"/>
</dbReference>
<dbReference type="EMBL" id="PGTX01000001">
    <property type="protein sequence ID" value="PJI82884.1"/>
    <property type="molecule type" value="Genomic_DNA"/>
</dbReference>
<feature type="domain" description="YNCE-like beta-propeller" evidence="2">
    <location>
        <begin position="33"/>
        <end position="341"/>
    </location>
</feature>
<name>A0A2M8VYE6_9BURK</name>
<dbReference type="PANTHER" id="PTHR47197">
    <property type="entry name" value="PROTEIN NIRF"/>
    <property type="match status" value="1"/>
</dbReference>
<dbReference type="Pfam" id="PF21783">
    <property type="entry name" value="YNCE"/>
    <property type="match status" value="1"/>
</dbReference>
<dbReference type="PANTHER" id="PTHR47197:SF3">
    <property type="entry name" value="DIHYDRO-HEME D1 DEHYDROGENASE"/>
    <property type="match status" value="1"/>
</dbReference>
<evidence type="ECO:0000313" key="4">
    <source>
        <dbReference type="Proteomes" id="UP000229366"/>
    </source>
</evidence>
<dbReference type="AlphaFoldDB" id="A0A2M8VYE6"/>
<keyword evidence="1" id="KW-0732">Signal</keyword>
<dbReference type="InterPro" id="IPR011045">
    <property type="entry name" value="N2O_reductase_N"/>
</dbReference>
<organism evidence="3 4">
    <name type="scientific">Polynucleobacter brandtiae</name>
    <dbReference type="NCBI Taxonomy" id="1938816"/>
    <lineage>
        <taxon>Bacteria</taxon>
        <taxon>Pseudomonadati</taxon>
        <taxon>Pseudomonadota</taxon>
        <taxon>Betaproteobacteria</taxon>
        <taxon>Burkholderiales</taxon>
        <taxon>Burkholderiaceae</taxon>
        <taxon>Polynucleobacter</taxon>
    </lineage>
</organism>
<comment type="caution">
    <text evidence="3">The sequence shown here is derived from an EMBL/GenBank/DDBJ whole genome shotgun (WGS) entry which is preliminary data.</text>
</comment>
<gene>
    <name evidence="3" type="ORF">B0G85_0272</name>
</gene>
<dbReference type="Proteomes" id="UP000229366">
    <property type="component" value="Unassembled WGS sequence"/>
</dbReference>